<dbReference type="GO" id="GO:0005737">
    <property type="term" value="C:cytoplasm"/>
    <property type="evidence" value="ECO:0007669"/>
    <property type="project" value="UniProtKB-SubCell"/>
</dbReference>
<reference evidence="3 4" key="1">
    <citation type="submission" date="2018-05" db="EMBL/GenBank/DDBJ databases">
        <title>Genomic Encyclopedia of Type Strains, Phase IV (KMG-IV): sequencing the most valuable type-strain genomes for metagenomic binning, comparative biology and taxonomic classification.</title>
        <authorList>
            <person name="Goeker M."/>
        </authorList>
    </citation>
    <scope>NUCLEOTIDE SEQUENCE [LARGE SCALE GENOMIC DNA]</scope>
    <source>
        <strain evidence="3 4">DSM 24906</strain>
    </source>
</reference>
<dbReference type="GO" id="GO:0017148">
    <property type="term" value="P:negative regulation of translation"/>
    <property type="evidence" value="ECO:0007669"/>
    <property type="project" value="UniProtKB-UniRule"/>
</dbReference>
<dbReference type="Pfam" id="PF02410">
    <property type="entry name" value="RsfS"/>
    <property type="match status" value="1"/>
</dbReference>
<dbReference type="SUPFAM" id="SSF81301">
    <property type="entry name" value="Nucleotidyltransferase"/>
    <property type="match status" value="1"/>
</dbReference>
<keyword evidence="4" id="KW-1185">Reference proteome</keyword>
<evidence type="ECO:0000313" key="4">
    <source>
        <dbReference type="Proteomes" id="UP000245921"/>
    </source>
</evidence>
<dbReference type="GO" id="GO:0042256">
    <property type="term" value="P:cytosolic ribosome assembly"/>
    <property type="evidence" value="ECO:0007669"/>
    <property type="project" value="UniProtKB-UniRule"/>
</dbReference>
<comment type="caution">
    <text evidence="3">The sequence shown here is derived from an EMBL/GenBank/DDBJ whole genome shotgun (WGS) entry which is preliminary data.</text>
</comment>
<dbReference type="Proteomes" id="UP000245921">
    <property type="component" value="Unassembled WGS sequence"/>
</dbReference>
<dbReference type="RefSeq" id="WP_109603732.1">
    <property type="nucleotide sequence ID" value="NZ_JAMHJO010000001.1"/>
</dbReference>
<evidence type="ECO:0000256" key="2">
    <source>
        <dbReference type="HAMAP-Rule" id="MF_01477"/>
    </source>
</evidence>
<comment type="similarity">
    <text evidence="1 2">Belongs to the Iojap/RsfS family.</text>
</comment>
<evidence type="ECO:0000256" key="1">
    <source>
        <dbReference type="ARBA" id="ARBA00010574"/>
    </source>
</evidence>
<name>A0AA45C8G5_9BACT</name>
<dbReference type="InterPro" id="IPR004394">
    <property type="entry name" value="Iojap/RsfS/C7orf30"/>
</dbReference>
<dbReference type="PANTHER" id="PTHR21043">
    <property type="entry name" value="IOJAP SUPERFAMILY ORTHOLOG"/>
    <property type="match status" value="1"/>
</dbReference>
<keyword evidence="2" id="KW-0963">Cytoplasm</keyword>
<proteinExistence type="inferred from homology"/>
<dbReference type="GO" id="GO:0090071">
    <property type="term" value="P:negative regulation of ribosome biogenesis"/>
    <property type="evidence" value="ECO:0007669"/>
    <property type="project" value="UniProtKB-UniRule"/>
</dbReference>
<keyword evidence="2" id="KW-0678">Repressor</keyword>
<keyword evidence="2" id="KW-0810">Translation regulation</keyword>
<evidence type="ECO:0000313" key="3">
    <source>
        <dbReference type="EMBL" id="PWJ96109.1"/>
    </source>
</evidence>
<gene>
    <name evidence="2" type="primary">rsfS</name>
    <name evidence="3" type="ORF">C7380_10216</name>
</gene>
<dbReference type="AlphaFoldDB" id="A0AA45C8G5"/>
<dbReference type="HAMAP" id="MF_01477">
    <property type="entry name" value="Iojap_RsfS"/>
    <property type="match status" value="1"/>
</dbReference>
<dbReference type="InterPro" id="IPR043519">
    <property type="entry name" value="NT_sf"/>
</dbReference>
<dbReference type="EMBL" id="QGGI01000002">
    <property type="protein sequence ID" value="PWJ96109.1"/>
    <property type="molecule type" value="Genomic_DNA"/>
</dbReference>
<dbReference type="PANTHER" id="PTHR21043:SF0">
    <property type="entry name" value="MITOCHONDRIAL ASSEMBLY OF RIBOSOMAL LARGE SUBUNIT PROTEIN 1"/>
    <property type="match status" value="1"/>
</dbReference>
<protein>
    <recommendedName>
        <fullName evidence="2">Ribosomal silencing factor RsfS</fullName>
    </recommendedName>
</protein>
<comment type="subcellular location">
    <subcellularLocation>
        <location evidence="2">Cytoplasm</location>
    </subcellularLocation>
</comment>
<organism evidence="3 4">
    <name type="scientific">Oceanotoga teriensis</name>
    <dbReference type="NCBI Taxonomy" id="515440"/>
    <lineage>
        <taxon>Bacteria</taxon>
        <taxon>Thermotogati</taxon>
        <taxon>Thermotogota</taxon>
        <taxon>Thermotogae</taxon>
        <taxon>Petrotogales</taxon>
        <taxon>Petrotogaceae</taxon>
        <taxon>Oceanotoga</taxon>
    </lineage>
</organism>
<sequence>MLKEEVKKNVDEIKEIMEKYDAEDIKIFDMEKSSLLVDYFVIVTGNSDTHMNALRDYVVKYLKENEIKLTYHDKTRGSDWLVVDTGNIIVHIFSRDGREFYDLDSLWSKYLLK</sequence>
<dbReference type="Gene3D" id="3.30.460.10">
    <property type="entry name" value="Beta Polymerase, domain 2"/>
    <property type="match status" value="1"/>
</dbReference>
<dbReference type="GO" id="GO:0043023">
    <property type="term" value="F:ribosomal large subunit binding"/>
    <property type="evidence" value="ECO:0007669"/>
    <property type="project" value="TreeGrafter"/>
</dbReference>
<comment type="subunit">
    <text evidence="2">Interacts with ribosomal protein uL14 (rplN).</text>
</comment>
<comment type="function">
    <text evidence="2">Functions as a ribosomal silencing factor. Interacts with ribosomal protein uL14 (rplN), blocking formation of intersubunit bridge B8. Prevents association of the 30S and 50S ribosomal subunits and the formation of functional ribosomes, thus repressing translation.</text>
</comment>
<dbReference type="NCBIfam" id="TIGR00090">
    <property type="entry name" value="rsfS_iojap_ybeB"/>
    <property type="match status" value="1"/>
</dbReference>
<accession>A0AA45C8G5</accession>